<evidence type="ECO:0000256" key="5">
    <source>
        <dbReference type="ARBA" id="ARBA00022679"/>
    </source>
</evidence>
<keyword evidence="4" id="KW-0444">Lipid biosynthesis</keyword>
<evidence type="ECO:0000256" key="8">
    <source>
        <dbReference type="ARBA" id="ARBA00022777"/>
    </source>
</evidence>
<evidence type="ECO:0000256" key="10">
    <source>
        <dbReference type="ARBA" id="ARBA00022989"/>
    </source>
</evidence>
<feature type="transmembrane region" description="Helical" evidence="19">
    <location>
        <begin position="106"/>
        <end position="128"/>
    </location>
</feature>
<protein>
    <submittedName>
        <fullName evidence="20">UDP kinase</fullName>
    </submittedName>
</protein>
<evidence type="ECO:0000256" key="13">
    <source>
        <dbReference type="ARBA" id="ARBA00023209"/>
    </source>
</evidence>
<keyword evidence="13" id="KW-0594">Phospholipid biosynthesis</keyword>
<dbReference type="Pfam" id="PF01219">
    <property type="entry name" value="DAGK_prokar"/>
    <property type="match status" value="1"/>
</dbReference>
<keyword evidence="12 19" id="KW-0472">Membrane</keyword>
<dbReference type="OrthoDB" id="9789934at2"/>
<keyword evidence="21" id="KW-1185">Reference proteome</keyword>
<dbReference type="GO" id="GO:0008654">
    <property type="term" value="P:phospholipid biosynthetic process"/>
    <property type="evidence" value="ECO:0007669"/>
    <property type="project" value="UniProtKB-KW"/>
</dbReference>
<keyword evidence="8 20" id="KW-0418">Kinase</keyword>
<comment type="similarity">
    <text evidence="2">Belongs to the bacterial diacylglycerol kinase family.</text>
</comment>
<feature type="binding site" evidence="17">
    <location>
        <position position="82"/>
    </location>
    <ligand>
        <name>ATP</name>
        <dbReference type="ChEBI" id="CHEBI:30616"/>
    </ligand>
</feature>
<feature type="binding site" evidence="18">
    <location>
        <position position="34"/>
    </location>
    <ligand>
        <name>a divalent metal cation</name>
        <dbReference type="ChEBI" id="CHEBI:60240"/>
    </ligand>
</feature>
<evidence type="ECO:0000256" key="12">
    <source>
        <dbReference type="ARBA" id="ARBA00023136"/>
    </source>
</evidence>
<evidence type="ECO:0000313" key="20">
    <source>
        <dbReference type="EMBL" id="OEG13787.1"/>
    </source>
</evidence>
<comment type="cofactor">
    <cofactor evidence="18">
        <name>Mg(2+)</name>
        <dbReference type="ChEBI" id="CHEBI:18420"/>
    </cofactor>
    <text evidence="18">Mn(2+), Zn(2+), Cd(2+) and Co(2+) support activity to lesser extents.</text>
</comment>
<dbReference type="InterPro" id="IPR033717">
    <property type="entry name" value="UDPK"/>
</dbReference>
<evidence type="ECO:0000256" key="11">
    <source>
        <dbReference type="ARBA" id="ARBA00023098"/>
    </source>
</evidence>
<dbReference type="RefSeq" id="WP_069644846.1">
    <property type="nucleotide sequence ID" value="NZ_MIJZ01000001.1"/>
</dbReference>
<keyword evidence="7 17" id="KW-0547">Nucleotide-binding</keyword>
<reference evidence="21" key="1">
    <citation type="submission" date="2016-09" db="EMBL/GenBank/DDBJ databases">
        <authorList>
            <person name="Gulvik C.A."/>
        </authorList>
    </citation>
    <scope>NUCLEOTIDE SEQUENCE [LARGE SCALE GENOMIC DNA]</scope>
    <source>
        <strain evidence="21">DSM 23328</strain>
    </source>
</reference>
<keyword evidence="14" id="KW-1208">Phospholipid metabolism</keyword>
<sequence>MPMDSKDKRTAKNKHFIASLEFALQGIKTVFKEERNMRTHTLMGIAAIIVGFVLRLVISEWLWLLLAIFLVLVMEIINTVFENVVDMVTDFHFHPIGKKIKDMAAGAVLLTTGFAVVVGVLLFVPKIWQILQDFL</sequence>
<evidence type="ECO:0000256" key="19">
    <source>
        <dbReference type="SAM" id="Phobius"/>
    </source>
</evidence>
<proteinExistence type="inferred from homology"/>
<feature type="binding site" evidence="18">
    <location>
        <position position="82"/>
    </location>
    <ligand>
        <name>a divalent metal cation</name>
        <dbReference type="ChEBI" id="CHEBI:60240"/>
    </ligand>
</feature>
<gene>
    <name evidence="20" type="ORF">BCR21_02000</name>
</gene>
<feature type="binding site" evidence="17">
    <location>
        <position position="34"/>
    </location>
    <ligand>
        <name>ATP</name>
        <dbReference type="ChEBI" id="CHEBI:30616"/>
    </ligand>
</feature>
<feature type="transmembrane region" description="Helical" evidence="19">
    <location>
        <begin position="41"/>
        <end position="58"/>
    </location>
</feature>
<dbReference type="CDD" id="cd14265">
    <property type="entry name" value="UDPK_IM_like"/>
    <property type="match status" value="1"/>
</dbReference>
<organism evidence="20 21">
    <name type="scientific">Enterococcus ureasiticus</name>
    <dbReference type="NCBI Taxonomy" id="903984"/>
    <lineage>
        <taxon>Bacteria</taxon>
        <taxon>Bacillati</taxon>
        <taxon>Bacillota</taxon>
        <taxon>Bacilli</taxon>
        <taxon>Lactobacillales</taxon>
        <taxon>Enterococcaceae</taxon>
        <taxon>Enterococcus</taxon>
    </lineage>
</organism>
<comment type="caution">
    <text evidence="20">The sequence shown here is derived from an EMBL/GenBank/DDBJ whole genome shotgun (WGS) entry which is preliminary data.</text>
</comment>
<evidence type="ECO:0000256" key="18">
    <source>
        <dbReference type="PIRSR" id="PIRSR600829-4"/>
    </source>
</evidence>
<dbReference type="Gene3D" id="1.10.287.3610">
    <property type="match status" value="1"/>
</dbReference>
<dbReference type="GO" id="GO:0046872">
    <property type="term" value="F:metal ion binding"/>
    <property type="evidence" value="ECO:0007669"/>
    <property type="project" value="UniProtKB-KW"/>
</dbReference>
<dbReference type="GO" id="GO:0005524">
    <property type="term" value="F:ATP binding"/>
    <property type="evidence" value="ECO:0007669"/>
    <property type="project" value="UniProtKB-KW"/>
</dbReference>
<dbReference type="GO" id="GO:0016301">
    <property type="term" value="F:kinase activity"/>
    <property type="evidence" value="ECO:0007669"/>
    <property type="project" value="UniProtKB-KW"/>
</dbReference>
<evidence type="ECO:0000256" key="9">
    <source>
        <dbReference type="ARBA" id="ARBA00022840"/>
    </source>
</evidence>
<accession>A0A1E5GM77</accession>
<evidence type="ECO:0000256" key="3">
    <source>
        <dbReference type="ARBA" id="ARBA00022475"/>
    </source>
</evidence>
<keyword evidence="11" id="KW-0443">Lipid metabolism</keyword>
<evidence type="ECO:0000256" key="6">
    <source>
        <dbReference type="ARBA" id="ARBA00022692"/>
    </source>
</evidence>
<dbReference type="InterPro" id="IPR000829">
    <property type="entry name" value="DAGK"/>
</dbReference>
<dbReference type="InterPro" id="IPR036945">
    <property type="entry name" value="DAGK_sf"/>
</dbReference>
<dbReference type="GO" id="GO:0005886">
    <property type="term" value="C:plasma membrane"/>
    <property type="evidence" value="ECO:0007669"/>
    <property type="project" value="UniProtKB-SubCell"/>
</dbReference>
<dbReference type="STRING" id="903984.BCR21_02000"/>
<dbReference type="PANTHER" id="PTHR34299">
    <property type="entry name" value="DIACYLGLYCEROL KINASE"/>
    <property type="match status" value="1"/>
</dbReference>
<evidence type="ECO:0000256" key="14">
    <source>
        <dbReference type="ARBA" id="ARBA00023264"/>
    </source>
</evidence>
<evidence type="ECO:0000256" key="16">
    <source>
        <dbReference type="PIRSR" id="PIRSR600829-2"/>
    </source>
</evidence>
<feature type="transmembrane region" description="Helical" evidence="19">
    <location>
        <begin position="64"/>
        <end position="85"/>
    </location>
</feature>
<name>A0A1E5GM77_9ENTE</name>
<feature type="active site" description="Proton acceptor" evidence="15">
    <location>
        <position position="75"/>
    </location>
</feature>
<keyword evidence="10 19" id="KW-1133">Transmembrane helix</keyword>
<dbReference type="AlphaFoldDB" id="A0A1E5GM77"/>
<dbReference type="PANTHER" id="PTHR34299:SF1">
    <property type="entry name" value="DIACYLGLYCEROL KINASE"/>
    <property type="match status" value="1"/>
</dbReference>
<evidence type="ECO:0000256" key="1">
    <source>
        <dbReference type="ARBA" id="ARBA00004651"/>
    </source>
</evidence>
<keyword evidence="6 19" id="KW-0812">Transmembrane</keyword>
<keyword evidence="5" id="KW-0808">Transferase</keyword>
<feature type="binding site" evidence="17">
    <location>
        <begin position="101"/>
        <end position="102"/>
    </location>
    <ligand>
        <name>ATP</name>
        <dbReference type="ChEBI" id="CHEBI:30616"/>
    </ligand>
</feature>
<evidence type="ECO:0000256" key="17">
    <source>
        <dbReference type="PIRSR" id="PIRSR600829-3"/>
    </source>
</evidence>
<keyword evidence="18" id="KW-0460">Magnesium</keyword>
<evidence type="ECO:0000256" key="7">
    <source>
        <dbReference type="ARBA" id="ARBA00022741"/>
    </source>
</evidence>
<evidence type="ECO:0000256" key="15">
    <source>
        <dbReference type="PIRSR" id="PIRSR600829-1"/>
    </source>
</evidence>
<comment type="subcellular location">
    <subcellularLocation>
        <location evidence="1">Cell membrane</location>
        <topology evidence="1">Multi-pass membrane protein</topology>
    </subcellularLocation>
</comment>
<keyword evidence="9 17" id="KW-0067">ATP-binding</keyword>
<feature type="binding site" evidence="16">
    <location>
        <position position="75"/>
    </location>
    <ligand>
        <name>substrate</name>
    </ligand>
</feature>
<evidence type="ECO:0000313" key="21">
    <source>
        <dbReference type="Proteomes" id="UP000094068"/>
    </source>
</evidence>
<dbReference type="Proteomes" id="UP000094068">
    <property type="component" value="Unassembled WGS sequence"/>
</dbReference>
<evidence type="ECO:0000256" key="4">
    <source>
        <dbReference type="ARBA" id="ARBA00022516"/>
    </source>
</evidence>
<dbReference type="EMBL" id="MIJZ01000001">
    <property type="protein sequence ID" value="OEG13787.1"/>
    <property type="molecule type" value="Genomic_DNA"/>
</dbReference>
<keyword evidence="18" id="KW-0479">Metal-binding</keyword>
<keyword evidence="3" id="KW-1003">Cell membrane</keyword>
<evidence type="ECO:0000256" key="2">
    <source>
        <dbReference type="ARBA" id="ARBA00005967"/>
    </source>
</evidence>